<dbReference type="EMBL" id="SJPX01000002">
    <property type="protein sequence ID" value="TWU56363.1"/>
    <property type="molecule type" value="Genomic_DNA"/>
</dbReference>
<organism evidence="1 2">
    <name type="scientific">Rubripirellula reticaptiva</name>
    <dbReference type="NCBI Taxonomy" id="2528013"/>
    <lineage>
        <taxon>Bacteria</taxon>
        <taxon>Pseudomonadati</taxon>
        <taxon>Planctomycetota</taxon>
        <taxon>Planctomycetia</taxon>
        <taxon>Pirellulales</taxon>
        <taxon>Pirellulaceae</taxon>
        <taxon>Rubripirellula</taxon>
    </lineage>
</organism>
<dbReference type="Proteomes" id="UP000317977">
    <property type="component" value="Unassembled WGS sequence"/>
</dbReference>
<name>A0A5C6F3I6_9BACT</name>
<sequence>MEPSGELQDQGKQLRRDTKKVLANLREQFSNLQIAYVGSRIYGGYTDGSLNSEPFVYEGAFVVRWLIQSQVQGDNIKRPLLLWGPYL</sequence>
<dbReference type="OrthoDB" id="4021042at2"/>
<evidence type="ECO:0000313" key="1">
    <source>
        <dbReference type="EMBL" id="TWU56363.1"/>
    </source>
</evidence>
<accession>A0A5C6F3I6</accession>
<proteinExistence type="predicted"/>
<gene>
    <name evidence="1" type="ORF">Poly59_26670</name>
</gene>
<dbReference type="AlphaFoldDB" id="A0A5C6F3I6"/>
<protein>
    <submittedName>
        <fullName evidence="1">Uncharacterized protein</fullName>
    </submittedName>
</protein>
<evidence type="ECO:0000313" key="2">
    <source>
        <dbReference type="Proteomes" id="UP000317977"/>
    </source>
</evidence>
<dbReference type="RefSeq" id="WP_146534357.1">
    <property type="nucleotide sequence ID" value="NZ_SJPX01000002.1"/>
</dbReference>
<reference evidence="1 2" key="1">
    <citation type="submission" date="2019-02" db="EMBL/GenBank/DDBJ databases">
        <title>Deep-cultivation of Planctomycetes and their phenomic and genomic characterization uncovers novel biology.</title>
        <authorList>
            <person name="Wiegand S."/>
            <person name="Jogler M."/>
            <person name="Boedeker C."/>
            <person name="Pinto D."/>
            <person name="Vollmers J."/>
            <person name="Rivas-Marin E."/>
            <person name="Kohn T."/>
            <person name="Peeters S.H."/>
            <person name="Heuer A."/>
            <person name="Rast P."/>
            <person name="Oberbeckmann S."/>
            <person name="Bunk B."/>
            <person name="Jeske O."/>
            <person name="Meyerdierks A."/>
            <person name="Storesund J.E."/>
            <person name="Kallscheuer N."/>
            <person name="Luecker S."/>
            <person name="Lage O.M."/>
            <person name="Pohl T."/>
            <person name="Merkel B.J."/>
            <person name="Hornburger P."/>
            <person name="Mueller R.-W."/>
            <person name="Bruemmer F."/>
            <person name="Labrenz M."/>
            <person name="Spormann A.M."/>
            <person name="Op Den Camp H."/>
            <person name="Overmann J."/>
            <person name="Amann R."/>
            <person name="Jetten M.S.M."/>
            <person name="Mascher T."/>
            <person name="Medema M.H."/>
            <person name="Devos D.P."/>
            <person name="Kaster A.-K."/>
            <person name="Ovreas L."/>
            <person name="Rohde M."/>
            <person name="Galperin M.Y."/>
            <person name="Jogler C."/>
        </authorList>
    </citation>
    <scope>NUCLEOTIDE SEQUENCE [LARGE SCALE GENOMIC DNA]</scope>
    <source>
        <strain evidence="1 2">Poly59</strain>
    </source>
</reference>
<keyword evidence="2" id="KW-1185">Reference proteome</keyword>
<comment type="caution">
    <text evidence="1">The sequence shown here is derived from an EMBL/GenBank/DDBJ whole genome shotgun (WGS) entry which is preliminary data.</text>
</comment>